<dbReference type="Proteomes" id="UP000324222">
    <property type="component" value="Unassembled WGS sequence"/>
</dbReference>
<proteinExistence type="predicted"/>
<organism evidence="1 2">
    <name type="scientific">Portunus trituberculatus</name>
    <name type="common">Swimming crab</name>
    <name type="synonym">Neptunus trituberculatus</name>
    <dbReference type="NCBI Taxonomy" id="210409"/>
    <lineage>
        <taxon>Eukaryota</taxon>
        <taxon>Metazoa</taxon>
        <taxon>Ecdysozoa</taxon>
        <taxon>Arthropoda</taxon>
        <taxon>Crustacea</taxon>
        <taxon>Multicrustacea</taxon>
        <taxon>Malacostraca</taxon>
        <taxon>Eumalacostraca</taxon>
        <taxon>Eucarida</taxon>
        <taxon>Decapoda</taxon>
        <taxon>Pleocyemata</taxon>
        <taxon>Brachyura</taxon>
        <taxon>Eubrachyura</taxon>
        <taxon>Portunoidea</taxon>
        <taxon>Portunidae</taxon>
        <taxon>Portuninae</taxon>
        <taxon>Portunus</taxon>
    </lineage>
</organism>
<dbReference type="AlphaFoldDB" id="A0A5B7FBB7"/>
<reference evidence="1 2" key="1">
    <citation type="submission" date="2019-05" db="EMBL/GenBank/DDBJ databases">
        <title>Another draft genome of Portunus trituberculatus and its Hox gene families provides insights of decapod evolution.</title>
        <authorList>
            <person name="Jeong J.-H."/>
            <person name="Song I."/>
            <person name="Kim S."/>
            <person name="Choi T."/>
            <person name="Kim D."/>
            <person name="Ryu S."/>
            <person name="Kim W."/>
        </authorList>
    </citation>
    <scope>NUCLEOTIDE SEQUENCE [LARGE SCALE GENOMIC DNA]</scope>
    <source>
        <tissue evidence="1">Muscle</tissue>
    </source>
</reference>
<dbReference type="EMBL" id="VSRR010005426">
    <property type="protein sequence ID" value="MPC42408.1"/>
    <property type="molecule type" value="Genomic_DNA"/>
</dbReference>
<accession>A0A5B7FBB7</accession>
<keyword evidence="2" id="KW-1185">Reference proteome</keyword>
<protein>
    <submittedName>
        <fullName evidence="1">Uncharacterized protein</fullName>
    </submittedName>
</protein>
<comment type="caution">
    <text evidence="1">The sequence shown here is derived from an EMBL/GenBank/DDBJ whole genome shotgun (WGS) entry which is preliminary data.</text>
</comment>
<gene>
    <name evidence="1" type="ORF">E2C01_036029</name>
</gene>
<evidence type="ECO:0000313" key="1">
    <source>
        <dbReference type="EMBL" id="MPC42408.1"/>
    </source>
</evidence>
<sequence length="59" mass="6451">MENIVTVACAVYESVVASVNNPGISAAIPFSSPFNGRFSGSLINKFLRRMVLKSYPGRW</sequence>
<name>A0A5B7FBB7_PORTR</name>
<evidence type="ECO:0000313" key="2">
    <source>
        <dbReference type="Proteomes" id="UP000324222"/>
    </source>
</evidence>